<sequence length="62" mass="6733">MTWISTRQQDRDHNGQRNDCGACGHEGTAEDPLVLTDTGSRVHNSHITDPGSGLYGARQTNP</sequence>
<dbReference type="Proteomes" id="UP000656548">
    <property type="component" value="Unassembled WGS sequence"/>
</dbReference>
<gene>
    <name evidence="2" type="ORF">H4W30_007482</name>
</gene>
<dbReference type="EMBL" id="JADBEJ010000006">
    <property type="protein sequence ID" value="MBE1580401.1"/>
    <property type="molecule type" value="Genomic_DNA"/>
</dbReference>
<name>A0ABR9LI88_9PSEU</name>
<reference evidence="2 3" key="1">
    <citation type="submission" date="2020-10" db="EMBL/GenBank/DDBJ databases">
        <title>Sequencing the genomes of 1000 actinobacteria strains.</title>
        <authorList>
            <person name="Klenk H.-P."/>
        </authorList>
    </citation>
    <scope>NUCLEOTIDE SEQUENCE [LARGE SCALE GENOMIC DNA]</scope>
    <source>
        <strain evidence="2 3">DSM 46661</strain>
    </source>
</reference>
<feature type="compositionally biased region" description="Polar residues" evidence="1">
    <location>
        <begin position="37"/>
        <end position="47"/>
    </location>
</feature>
<organism evidence="2 3">
    <name type="scientific">Amycolatopsis roodepoortensis</name>
    <dbReference type="NCBI Taxonomy" id="700274"/>
    <lineage>
        <taxon>Bacteria</taxon>
        <taxon>Bacillati</taxon>
        <taxon>Actinomycetota</taxon>
        <taxon>Actinomycetes</taxon>
        <taxon>Pseudonocardiales</taxon>
        <taxon>Pseudonocardiaceae</taxon>
        <taxon>Amycolatopsis</taxon>
    </lineage>
</organism>
<dbReference type="RefSeq" id="WP_192746965.1">
    <property type="nucleotide sequence ID" value="NZ_JADBEJ010000006.1"/>
</dbReference>
<keyword evidence="3" id="KW-1185">Reference proteome</keyword>
<proteinExistence type="predicted"/>
<accession>A0ABR9LI88</accession>
<feature type="region of interest" description="Disordered" evidence="1">
    <location>
        <begin position="1"/>
        <end position="62"/>
    </location>
</feature>
<comment type="caution">
    <text evidence="2">The sequence shown here is derived from an EMBL/GenBank/DDBJ whole genome shotgun (WGS) entry which is preliminary data.</text>
</comment>
<evidence type="ECO:0000313" key="3">
    <source>
        <dbReference type="Proteomes" id="UP000656548"/>
    </source>
</evidence>
<evidence type="ECO:0000313" key="2">
    <source>
        <dbReference type="EMBL" id="MBE1580401.1"/>
    </source>
</evidence>
<evidence type="ECO:0000256" key="1">
    <source>
        <dbReference type="SAM" id="MobiDB-lite"/>
    </source>
</evidence>
<protein>
    <submittedName>
        <fullName evidence="2">Uncharacterized protein</fullName>
    </submittedName>
</protein>